<dbReference type="EMBL" id="VZZK01000007">
    <property type="protein sequence ID" value="KAB1079852.1"/>
    <property type="molecule type" value="Genomic_DNA"/>
</dbReference>
<dbReference type="OrthoDB" id="9804570at2"/>
<accession>A0A6L3T0A9</accession>
<reference evidence="2 3" key="1">
    <citation type="submission" date="2019-09" db="EMBL/GenBank/DDBJ databases">
        <title>YIM 48816 draft genome.</title>
        <authorList>
            <person name="Jiang L."/>
        </authorList>
    </citation>
    <scope>NUCLEOTIDE SEQUENCE [LARGE SCALE GENOMIC DNA]</scope>
    <source>
        <strain evidence="2 3">YIM 48816</strain>
    </source>
</reference>
<gene>
    <name evidence="2" type="ORF">F6X53_08815</name>
</gene>
<dbReference type="InterPro" id="IPR016568">
    <property type="entry name" value="Sulphur_oxidation_SoxY"/>
</dbReference>
<proteinExistence type="predicted"/>
<dbReference type="InterPro" id="IPR006311">
    <property type="entry name" value="TAT_signal"/>
</dbReference>
<name>A0A6L3T0A9_9HYPH</name>
<evidence type="ECO:0000313" key="3">
    <source>
        <dbReference type="Proteomes" id="UP000474159"/>
    </source>
</evidence>
<dbReference type="AlphaFoldDB" id="A0A6L3T0A9"/>
<comment type="caution">
    <text evidence="2">The sequence shown here is derived from an EMBL/GenBank/DDBJ whole genome shotgun (WGS) entry which is preliminary data.</text>
</comment>
<dbReference type="RefSeq" id="WP_150999589.1">
    <property type="nucleotide sequence ID" value="NZ_BPQY01000137.1"/>
</dbReference>
<evidence type="ECO:0000313" key="2">
    <source>
        <dbReference type="EMBL" id="KAB1079852.1"/>
    </source>
</evidence>
<dbReference type="PROSITE" id="PS51318">
    <property type="entry name" value="TAT"/>
    <property type="match status" value="1"/>
</dbReference>
<dbReference type="InterPro" id="IPR032711">
    <property type="entry name" value="SoxY"/>
</dbReference>
<protein>
    <submittedName>
        <fullName evidence="2">SoxY-related AACIE arm protein</fullName>
    </submittedName>
</protein>
<dbReference type="PIRSF" id="PIRSF010312">
    <property type="entry name" value="Sulphur_oxidation_SoxY"/>
    <property type="match status" value="1"/>
</dbReference>
<dbReference type="InterPro" id="IPR038162">
    <property type="entry name" value="SoxY_sf"/>
</dbReference>
<feature type="domain" description="Ig-like SoxY" evidence="1">
    <location>
        <begin position="60"/>
        <end position="167"/>
    </location>
</feature>
<keyword evidence="3" id="KW-1185">Reference proteome</keyword>
<dbReference type="Gene3D" id="2.60.40.2470">
    <property type="entry name" value="SoxY domain"/>
    <property type="match status" value="1"/>
</dbReference>
<sequence>MNRSAKDDLAKDDLARDDGRGAISRRHLLAGAATSALLGTLRPAEASQRTETTQSAIRRFAGEAEIRGGRVSLDLPPLVENGNTVPLTVAVESPMTEADHVRRIGIFNEKNPQPNVVTLHLGPRAGRAQVATRIRLADTQRITAIAEMSDGTYWSASADAIVTLAACLEG</sequence>
<dbReference type="Proteomes" id="UP000474159">
    <property type="component" value="Unassembled WGS sequence"/>
</dbReference>
<dbReference type="NCBIfam" id="TIGR04487">
    <property type="entry name" value="SoxY_para_1"/>
    <property type="match status" value="1"/>
</dbReference>
<dbReference type="InterPro" id="IPR030997">
    <property type="entry name" value="SoxY_para_1"/>
</dbReference>
<dbReference type="Pfam" id="PF13501">
    <property type="entry name" value="SoxY"/>
    <property type="match status" value="1"/>
</dbReference>
<evidence type="ECO:0000259" key="1">
    <source>
        <dbReference type="Pfam" id="PF13501"/>
    </source>
</evidence>
<organism evidence="2 3">
    <name type="scientific">Methylobacterium soli</name>
    <dbReference type="NCBI Taxonomy" id="553447"/>
    <lineage>
        <taxon>Bacteria</taxon>
        <taxon>Pseudomonadati</taxon>
        <taxon>Pseudomonadota</taxon>
        <taxon>Alphaproteobacteria</taxon>
        <taxon>Hyphomicrobiales</taxon>
        <taxon>Methylobacteriaceae</taxon>
        <taxon>Methylobacterium</taxon>
    </lineage>
</organism>